<dbReference type="AlphaFoldDB" id="A0A6A5X4A9"/>
<dbReference type="EMBL" id="ML977556">
    <property type="protein sequence ID" value="KAF2007716.1"/>
    <property type="molecule type" value="Genomic_DNA"/>
</dbReference>
<protein>
    <submittedName>
        <fullName evidence="2">Uncharacterized protein</fullName>
    </submittedName>
</protein>
<reference evidence="2" key="1">
    <citation type="journal article" date="2020" name="Stud. Mycol.">
        <title>101 Dothideomycetes genomes: a test case for predicting lifestyles and emergence of pathogens.</title>
        <authorList>
            <person name="Haridas S."/>
            <person name="Albert R."/>
            <person name="Binder M."/>
            <person name="Bloem J."/>
            <person name="Labutti K."/>
            <person name="Salamov A."/>
            <person name="Andreopoulos B."/>
            <person name="Baker S."/>
            <person name="Barry K."/>
            <person name="Bills G."/>
            <person name="Bluhm B."/>
            <person name="Cannon C."/>
            <person name="Castanera R."/>
            <person name="Culley D."/>
            <person name="Daum C."/>
            <person name="Ezra D."/>
            <person name="Gonzalez J."/>
            <person name="Henrissat B."/>
            <person name="Kuo A."/>
            <person name="Liang C."/>
            <person name="Lipzen A."/>
            <person name="Lutzoni F."/>
            <person name="Magnuson J."/>
            <person name="Mondo S."/>
            <person name="Nolan M."/>
            <person name="Ohm R."/>
            <person name="Pangilinan J."/>
            <person name="Park H.-J."/>
            <person name="Ramirez L."/>
            <person name="Alfaro M."/>
            <person name="Sun H."/>
            <person name="Tritt A."/>
            <person name="Yoshinaga Y."/>
            <person name="Zwiers L.-H."/>
            <person name="Turgeon B."/>
            <person name="Goodwin S."/>
            <person name="Spatafora J."/>
            <person name="Crous P."/>
            <person name="Grigoriev I."/>
        </authorList>
    </citation>
    <scope>NUCLEOTIDE SEQUENCE</scope>
    <source>
        <strain evidence="2">CBS 123094</strain>
    </source>
</reference>
<evidence type="ECO:0000256" key="1">
    <source>
        <dbReference type="SAM" id="MobiDB-lite"/>
    </source>
</evidence>
<organism evidence="2 3">
    <name type="scientific">Amniculicola lignicola CBS 123094</name>
    <dbReference type="NCBI Taxonomy" id="1392246"/>
    <lineage>
        <taxon>Eukaryota</taxon>
        <taxon>Fungi</taxon>
        <taxon>Dikarya</taxon>
        <taxon>Ascomycota</taxon>
        <taxon>Pezizomycotina</taxon>
        <taxon>Dothideomycetes</taxon>
        <taxon>Pleosporomycetidae</taxon>
        <taxon>Pleosporales</taxon>
        <taxon>Amniculicolaceae</taxon>
        <taxon>Amniculicola</taxon>
    </lineage>
</organism>
<sequence length="154" mass="18127">MPIFCTFKRKLMKKLKAGGPVKDKKGQDTPSFVRMSGFKDQSQPHTHREASSQTEEQVEIVQIRPRSPGLSPQRRIDSFFEEKEEKVEAKDINPPEKRRSRFKEEFGTVKVGYSAYWILYVGCWLTHFGRSRSHLESIKHSDEIPPRFRWQFLV</sequence>
<gene>
    <name evidence="2" type="ORF">P154DRAFT_516532</name>
</gene>
<dbReference type="Proteomes" id="UP000799779">
    <property type="component" value="Unassembled WGS sequence"/>
</dbReference>
<proteinExistence type="predicted"/>
<name>A0A6A5X4A9_9PLEO</name>
<feature type="region of interest" description="Disordered" evidence="1">
    <location>
        <begin position="17"/>
        <end position="73"/>
    </location>
</feature>
<keyword evidence="3" id="KW-1185">Reference proteome</keyword>
<evidence type="ECO:0000313" key="2">
    <source>
        <dbReference type="EMBL" id="KAF2007716.1"/>
    </source>
</evidence>
<accession>A0A6A5X4A9</accession>
<evidence type="ECO:0000313" key="3">
    <source>
        <dbReference type="Proteomes" id="UP000799779"/>
    </source>
</evidence>